<dbReference type="AlphaFoldDB" id="A0A0E9V8C0"/>
<dbReference type="EMBL" id="GBXM01040140">
    <property type="protein sequence ID" value="JAH68437.1"/>
    <property type="molecule type" value="Transcribed_RNA"/>
</dbReference>
<evidence type="ECO:0000313" key="1">
    <source>
        <dbReference type="EMBL" id="JAH73483.1"/>
    </source>
</evidence>
<protein>
    <submittedName>
        <fullName evidence="1">Uncharacterized protein</fullName>
    </submittedName>
</protein>
<reference evidence="1" key="1">
    <citation type="submission" date="2014-11" db="EMBL/GenBank/DDBJ databases">
        <authorList>
            <person name="Amaro Gonzalez C."/>
        </authorList>
    </citation>
    <scope>NUCLEOTIDE SEQUENCE</scope>
</reference>
<proteinExistence type="predicted"/>
<reference evidence="1" key="2">
    <citation type="journal article" date="2015" name="Fish Shellfish Immunol.">
        <title>Early steps in the European eel (Anguilla anguilla)-Vibrio vulnificus interaction in the gills: Role of the RtxA13 toxin.</title>
        <authorList>
            <person name="Callol A."/>
            <person name="Pajuelo D."/>
            <person name="Ebbesson L."/>
            <person name="Teles M."/>
            <person name="MacKenzie S."/>
            <person name="Amaro C."/>
        </authorList>
    </citation>
    <scope>NUCLEOTIDE SEQUENCE</scope>
</reference>
<dbReference type="EMBL" id="GBXM01035094">
    <property type="protein sequence ID" value="JAH73483.1"/>
    <property type="molecule type" value="Transcribed_RNA"/>
</dbReference>
<sequence length="28" mass="3049">MGCSVFQRYKLGCSNYQPVNNAASQVPS</sequence>
<accession>A0A0E9V8C0</accession>
<organism evidence="1">
    <name type="scientific">Anguilla anguilla</name>
    <name type="common">European freshwater eel</name>
    <name type="synonym">Muraena anguilla</name>
    <dbReference type="NCBI Taxonomy" id="7936"/>
    <lineage>
        <taxon>Eukaryota</taxon>
        <taxon>Metazoa</taxon>
        <taxon>Chordata</taxon>
        <taxon>Craniata</taxon>
        <taxon>Vertebrata</taxon>
        <taxon>Euteleostomi</taxon>
        <taxon>Actinopterygii</taxon>
        <taxon>Neopterygii</taxon>
        <taxon>Teleostei</taxon>
        <taxon>Anguilliformes</taxon>
        <taxon>Anguillidae</taxon>
        <taxon>Anguilla</taxon>
    </lineage>
</organism>
<name>A0A0E9V8C0_ANGAN</name>